<dbReference type="InterPro" id="IPR021443">
    <property type="entry name" value="DUF3093"/>
</dbReference>
<evidence type="ECO:0000256" key="2">
    <source>
        <dbReference type="SAM" id="Phobius"/>
    </source>
</evidence>
<organism evidence="3 4">
    <name type="scientific">Brachybacterium rhamnosum</name>
    <dbReference type="NCBI Taxonomy" id="173361"/>
    <lineage>
        <taxon>Bacteria</taxon>
        <taxon>Bacillati</taxon>
        <taxon>Actinomycetota</taxon>
        <taxon>Actinomycetes</taxon>
        <taxon>Micrococcales</taxon>
        <taxon>Dermabacteraceae</taxon>
        <taxon>Brachybacterium</taxon>
    </lineage>
</organism>
<keyword evidence="2" id="KW-0472">Membrane</keyword>
<comment type="caution">
    <text evidence="3">The sequence shown here is derived from an EMBL/GenBank/DDBJ whole genome shotgun (WGS) entry which is preliminary data.</text>
</comment>
<evidence type="ECO:0000256" key="1">
    <source>
        <dbReference type="SAM" id="MobiDB-lite"/>
    </source>
</evidence>
<protein>
    <submittedName>
        <fullName evidence="3">DUF3093 domain-containing protein</fullName>
    </submittedName>
</protein>
<keyword evidence="2" id="KW-0812">Transmembrane</keyword>
<name>A0ABW4PXV6_9MICO</name>
<keyword evidence="4" id="KW-1185">Reference proteome</keyword>
<dbReference type="EMBL" id="JBHUFL010000003">
    <property type="protein sequence ID" value="MFD1835664.1"/>
    <property type="molecule type" value="Genomic_DNA"/>
</dbReference>
<dbReference type="Proteomes" id="UP001597280">
    <property type="component" value="Unassembled WGS sequence"/>
</dbReference>
<feature type="transmembrane region" description="Helical" evidence="2">
    <location>
        <begin position="71"/>
        <end position="94"/>
    </location>
</feature>
<accession>A0ABW4PXV6</accession>
<reference evidence="4" key="1">
    <citation type="journal article" date="2019" name="Int. J. Syst. Evol. Microbiol.">
        <title>The Global Catalogue of Microorganisms (GCM) 10K type strain sequencing project: providing services to taxonomists for standard genome sequencing and annotation.</title>
        <authorList>
            <consortium name="The Broad Institute Genomics Platform"/>
            <consortium name="The Broad Institute Genome Sequencing Center for Infectious Disease"/>
            <person name="Wu L."/>
            <person name="Ma J."/>
        </authorList>
    </citation>
    <scope>NUCLEOTIDE SEQUENCE [LARGE SCALE GENOMIC DNA]</scope>
    <source>
        <strain evidence="4">JCM 11650</strain>
    </source>
</reference>
<sequence>MSDAAEGSSPAAPIPPDPAVPSSRAGTRPAAAPPGAPLHRERLLPGIGTWIVIIAVGAMCGVVLVPLGATLALVVGIVGIVVAVVLGVLTAPVVEVSGGRLRAGRAQIEVGLLGTPEELEGEDWQRTMGVGFEPLAFHLTRGWIRSGLRAEVLDEGDPTTAWVVSTRRPEDLALALRSA</sequence>
<feature type="transmembrane region" description="Helical" evidence="2">
    <location>
        <begin position="43"/>
        <end position="65"/>
    </location>
</feature>
<evidence type="ECO:0000313" key="4">
    <source>
        <dbReference type="Proteomes" id="UP001597280"/>
    </source>
</evidence>
<evidence type="ECO:0000313" key="3">
    <source>
        <dbReference type="EMBL" id="MFD1835664.1"/>
    </source>
</evidence>
<feature type="compositionally biased region" description="Low complexity" evidence="1">
    <location>
        <begin position="20"/>
        <end position="30"/>
    </location>
</feature>
<dbReference type="RefSeq" id="WP_137770917.1">
    <property type="nucleotide sequence ID" value="NZ_BAAAIS010000003.1"/>
</dbReference>
<dbReference type="Pfam" id="PF11292">
    <property type="entry name" value="DUF3093"/>
    <property type="match status" value="1"/>
</dbReference>
<feature type="region of interest" description="Disordered" evidence="1">
    <location>
        <begin position="1"/>
        <end position="36"/>
    </location>
</feature>
<gene>
    <name evidence="3" type="ORF">ACFSDA_11355</name>
</gene>
<proteinExistence type="predicted"/>
<keyword evidence="2" id="KW-1133">Transmembrane helix</keyword>